<evidence type="ECO:0000313" key="3">
    <source>
        <dbReference type="Proteomes" id="UP000275267"/>
    </source>
</evidence>
<gene>
    <name evidence="2" type="ORF">C2845_PM07G11460</name>
</gene>
<evidence type="ECO:0000259" key="1">
    <source>
        <dbReference type="Pfam" id="PF25335"/>
    </source>
</evidence>
<dbReference type="EMBL" id="PQIB02000004">
    <property type="protein sequence ID" value="RLN21804.1"/>
    <property type="molecule type" value="Genomic_DNA"/>
</dbReference>
<accession>A0A3L6SJ45</accession>
<dbReference type="InterPro" id="IPR009836">
    <property type="entry name" value="GRDP-like"/>
</dbReference>
<dbReference type="Pfam" id="PF25335">
    <property type="entry name" value="GRDP_C"/>
    <property type="match status" value="1"/>
</dbReference>
<feature type="domain" description="GRPD C-terminal" evidence="1">
    <location>
        <begin position="512"/>
        <end position="673"/>
    </location>
</feature>
<dbReference type="InterPro" id="IPR057518">
    <property type="entry name" value="GRDP_C"/>
</dbReference>
<dbReference type="Pfam" id="PF07173">
    <property type="entry name" value="GRDP-like"/>
    <property type="match status" value="1"/>
</dbReference>
<dbReference type="OrthoDB" id="2684236at2759"/>
<dbReference type="PANTHER" id="PTHR34365">
    <property type="entry name" value="ENOLASE (DUF1399)"/>
    <property type="match status" value="1"/>
</dbReference>
<protein>
    <submittedName>
        <fullName evidence="2">Glycine-rich domain-containing protein 1 isoform X2</fullName>
    </submittedName>
</protein>
<dbReference type="AlphaFoldDB" id="A0A3L6SJ45"/>
<name>A0A3L6SJ45_PANMI</name>
<dbReference type="STRING" id="4540.A0A3L6SJ45"/>
<dbReference type="Proteomes" id="UP000275267">
    <property type="component" value="Unassembled WGS sequence"/>
</dbReference>
<comment type="caution">
    <text evidence="2">The sequence shown here is derived from an EMBL/GenBank/DDBJ whole genome shotgun (WGS) entry which is preliminary data.</text>
</comment>
<reference evidence="3" key="1">
    <citation type="journal article" date="2019" name="Nat. Commun.">
        <title>The genome of broomcorn millet.</title>
        <authorList>
            <person name="Zou C."/>
            <person name="Miki D."/>
            <person name="Li D."/>
            <person name="Tang Q."/>
            <person name="Xiao L."/>
            <person name="Rajput S."/>
            <person name="Deng P."/>
            <person name="Jia W."/>
            <person name="Huang R."/>
            <person name="Zhang M."/>
            <person name="Sun Y."/>
            <person name="Hu J."/>
            <person name="Fu X."/>
            <person name="Schnable P.S."/>
            <person name="Li F."/>
            <person name="Zhang H."/>
            <person name="Feng B."/>
            <person name="Zhu X."/>
            <person name="Liu R."/>
            <person name="Schnable J.C."/>
            <person name="Zhu J.-K."/>
            <person name="Zhang H."/>
        </authorList>
    </citation>
    <scope>NUCLEOTIDE SEQUENCE [LARGE SCALE GENOMIC DNA]</scope>
</reference>
<keyword evidence="3" id="KW-1185">Reference proteome</keyword>
<dbReference type="PANTHER" id="PTHR34365:SF2">
    <property type="entry name" value="ENOLASE (DUF1399)"/>
    <property type="match status" value="1"/>
</dbReference>
<organism evidence="2 3">
    <name type="scientific">Panicum miliaceum</name>
    <name type="common">Proso millet</name>
    <name type="synonym">Broomcorn millet</name>
    <dbReference type="NCBI Taxonomy" id="4540"/>
    <lineage>
        <taxon>Eukaryota</taxon>
        <taxon>Viridiplantae</taxon>
        <taxon>Streptophyta</taxon>
        <taxon>Embryophyta</taxon>
        <taxon>Tracheophyta</taxon>
        <taxon>Spermatophyta</taxon>
        <taxon>Magnoliopsida</taxon>
        <taxon>Liliopsida</taxon>
        <taxon>Poales</taxon>
        <taxon>Poaceae</taxon>
        <taxon>PACMAD clade</taxon>
        <taxon>Panicoideae</taxon>
        <taxon>Panicodae</taxon>
        <taxon>Paniceae</taxon>
        <taxon>Panicinae</taxon>
        <taxon>Panicum</taxon>
        <taxon>Panicum sect. Panicum</taxon>
    </lineage>
</organism>
<proteinExistence type="predicted"/>
<evidence type="ECO:0000313" key="2">
    <source>
        <dbReference type="EMBL" id="RLN21804.1"/>
    </source>
</evidence>
<sequence length="774" mass="87429">MRPVVGCASHFDRQPLCSTLRWYASVHQLTTNQLWRAAARTTQERRALSVEAAAAATAMSSASGAGGKEGPSAFSVDLAAAARRLLAFLRAAPPGVGPRSVRRYEELWLPLAAAEGGGPGGEAAMLLPPPDVQLVWLCHCFHHESYSAYCLLKFGHLIDRPSILDAENEEYAEDRCRDVWAAHYPSEPFDLCSNEIEGNSVDDIACDSANSEIVEMEGVYHVAAWRRYVRFLDLIKKVVCITQEHIRLVPSLDILLMWLAHQSFPVSYAKDMVAMAIMENVAKMGLSYGEMVSDEEVESTRALWKDAYDEPYDMAGSEIDAGAVSAAREAFYWAPAASEEDANRLYKSLQPRFLMEVYVFLKGDIDKEHINKEFLRLRTQRSHRSLKLNKSMVNLACKNWQKTWHLYCEFATRGVVIEVRRTTSRCFRNSKFLKSISFSWSDMLHEKALALTEELEVRMRAMASITSPVQAPYLLKCVPDRVTDDGGAMISDVILRMRNYRPQEGRWLTRTVLDHGGRECFVVRMRIGRGIWRRGAETPVAVKWEDRSIEVREGSWSYVASTSSVGYAPEKVVGTATAMKDQQENKVVWRLSNGDILTVCLGDELSFQLKNEKLEEEARLLAGRRLSYRVNTYGVSSNHAEEEQYLTLVRKSPDHHGDRATVLINWKLLAVEFLPEEDAVFVLLLCMVIARTMTEIRREDVAGLLVRRRIREARVGQRDWGSVMLPDLLSPDPNLQPWYRNAAQVLSSAETGTMLPKYSPADGKDLLYRQALIT</sequence>